<feature type="transmembrane region" description="Helical" evidence="2">
    <location>
        <begin position="66"/>
        <end position="85"/>
    </location>
</feature>
<protein>
    <recommendedName>
        <fullName evidence="4">Integral membrane protein</fullName>
    </recommendedName>
</protein>
<dbReference type="EMBL" id="CP000384">
    <property type="protein sequence ID" value="ABG07368.1"/>
    <property type="molecule type" value="Genomic_DNA"/>
</dbReference>
<proteinExistence type="predicted"/>
<evidence type="ECO:0000256" key="1">
    <source>
        <dbReference type="SAM" id="MobiDB-lite"/>
    </source>
</evidence>
<evidence type="ECO:0000256" key="2">
    <source>
        <dbReference type="SAM" id="Phobius"/>
    </source>
</evidence>
<dbReference type="AlphaFoldDB" id="A0A5Q5BGJ2"/>
<evidence type="ECO:0008006" key="4">
    <source>
        <dbReference type="Google" id="ProtNLM"/>
    </source>
</evidence>
<evidence type="ECO:0000313" key="3">
    <source>
        <dbReference type="EMBL" id="ABG07368.1"/>
    </source>
</evidence>
<dbReference type="KEGG" id="mmc:Mmcs_1256"/>
<keyword evidence="2" id="KW-0812">Transmembrane</keyword>
<gene>
    <name evidence="3" type="ordered locus">Mmcs_1256</name>
</gene>
<accession>A0A5Q5BGJ2</accession>
<keyword evidence="2" id="KW-1133">Transmembrane helix</keyword>
<feature type="transmembrane region" description="Helical" evidence="2">
    <location>
        <begin position="117"/>
        <end position="139"/>
    </location>
</feature>
<keyword evidence="2" id="KW-0472">Membrane</keyword>
<sequence>MDGAARADRPPPRYPESVSSPASVSPVWLTAARLFAILTLVVVCVSFGTAGVLIQEGRAEDVHGYAAIALHVATGGLTVGLAGMTYERRRHWWTVAVALALFVYTFVQAALGETTTIYLHIPGALFVAAATVWLTVWLFTGKATSG</sequence>
<name>A0A5Q5BGJ2_MYCSS</name>
<feature type="compositionally biased region" description="Basic and acidic residues" evidence="1">
    <location>
        <begin position="1"/>
        <end position="11"/>
    </location>
</feature>
<feature type="region of interest" description="Disordered" evidence="1">
    <location>
        <begin position="1"/>
        <end position="21"/>
    </location>
</feature>
<feature type="transmembrane region" description="Helical" evidence="2">
    <location>
        <begin position="92"/>
        <end position="111"/>
    </location>
</feature>
<feature type="transmembrane region" description="Helical" evidence="2">
    <location>
        <begin position="34"/>
        <end position="54"/>
    </location>
</feature>
<organism evidence="3">
    <name type="scientific">Mycobacterium sp. (strain MCS)</name>
    <dbReference type="NCBI Taxonomy" id="164756"/>
    <lineage>
        <taxon>Bacteria</taxon>
        <taxon>Bacillati</taxon>
        <taxon>Actinomycetota</taxon>
        <taxon>Actinomycetes</taxon>
        <taxon>Mycobacteriales</taxon>
        <taxon>Mycobacteriaceae</taxon>
        <taxon>Mycobacterium</taxon>
    </lineage>
</organism>
<reference evidence="3" key="1">
    <citation type="submission" date="2006-06" db="EMBL/GenBank/DDBJ databases">
        <title>Complete sequence of chromosome of Mycobacterium sp. MCS.</title>
        <authorList>
            <consortium name="US DOE Joint Genome Institute"/>
            <person name="Copeland A."/>
            <person name="Lucas S."/>
            <person name="Lapidus A."/>
            <person name="Barry K."/>
            <person name="Detter J.C."/>
            <person name="Glavina del Rio T."/>
            <person name="Hammon N."/>
            <person name="Israni S."/>
            <person name="Dalin E."/>
            <person name="Tice H."/>
            <person name="Pitluck S."/>
            <person name="Martinez M."/>
            <person name="Schmutz J."/>
            <person name="Larimer F."/>
            <person name="Land M."/>
            <person name="Hauser L."/>
            <person name="Kyrpides N."/>
            <person name="Kim E."/>
            <person name="Miller C.D."/>
            <person name="Hughes J.E."/>
            <person name="Anderson A.J."/>
            <person name="Sims R.C."/>
            <person name="Richardson P."/>
        </authorList>
    </citation>
    <scope>NUCLEOTIDE SEQUENCE [LARGE SCALE GENOMIC DNA]</scope>
    <source>
        <strain evidence="3">MCS</strain>
    </source>
</reference>